<dbReference type="SUPFAM" id="SSF50969">
    <property type="entry name" value="YVTN repeat-like/Quinoprotein amine dehydrogenase"/>
    <property type="match status" value="1"/>
</dbReference>
<accession>A0ABM6B0H9</accession>
<feature type="chain" id="PRO_5046571352" description="FlgD Ig-like domain-containing protein" evidence="1">
    <location>
        <begin position="27"/>
        <end position="781"/>
    </location>
</feature>
<dbReference type="InterPro" id="IPR011044">
    <property type="entry name" value="Quino_amine_DH_bsu"/>
</dbReference>
<reference evidence="2 3" key="2">
    <citation type="journal article" date="2016" name="Genome Announc.">
        <title>Complete Genome Sequence of Streptomyces ambofaciens DSM 40697, a Paradigm for Genome Plasticity Studies.</title>
        <authorList>
            <person name="Thibessard A."/>
            <person name="Leblond P."/>
        </authorList>
    </citation>
    <scope>NUCLEOTIDE SEQUENCE [LARGE SCALE GENOMIC DNA]</scope>
    <source>
        <strain evidence="2 3">DSM 40697</strain>
    </source>
</reference>
<gene>
    <name evidence="2" type="ORF">SAM40697_3257</name>
</gene>
<proteinExistence type="predicted"/>
<keyword evidence="1" id="KW-0732">Signal</keyword>
<dbReference type="RefSeq" id="WP_063482433.1">
    <property type="nucleotide sequence ID" value="NZ_CP012949.1"/>
</dbReference>
<evidence type="ECO:0008006" key="4">
    <source>
        <dbReference type="Google" id="ProtNLM"/>
    </source>
</evidence>
<evidence type="ECO:0000256" key="1">
    <source>
        <dbReference type="SAM" id="SignalP"/>
    </source>
</evidence>
<name>A0ABM6B0H9_STRAM</name>
<feature type="signal peptide" evidence="1">
    <location>
        <begin position="1"/>
        <end position="26"/>
    </location>
</feature>
<dbReference type="EMBL" id="CP012949">
    <property type="protein sequence ID" value="ANB07215.1"/>
    <property type="molecule type" value="Genomic_DNA"/>
</dbReference>
<evidence type="ECO:0000313" key="2">
    <source>
        <dbReference type="EMBL" id="ANB07215.1"/>
    </source>
</evidence>
<protein>
    <recommendedName>
        <fullName evidence="4">FlgD Ig-like domain-containing protein</fullName>
    </recommendedName>
</protein>
<keyword evidence="3" id="KW-1185">Reference proteome</keyword>
<sequence>MAVAVTASAALVAALSPMLPSAPASAAEVAKETVVPAAPRYERMRGQLLHNSNIRAGVYGAGAQGFFHSLEGRQGTVWTRYSDGRTVSAPPKGEYVSLRGTSSDVLAYVHGDNRVDLWNAVDGTTRTFRMPDGQSLLGIYGGTVFSTHYEVPGEVSTRVLHLLHPQDDGTVVDTAVTGAPEGMRLGGAVGADADTFLFSARMNETSQRIVEVDRSTGRVLGSTQDLPADHYYTTVSPSHVLLYGKTAGAPVLSVPRHDLSATPVPLPAGHGVDPMSGVAVVGDWLVHRPVPGQAVRAVPLAGGEPVTLLSDSYPAISVTPEGGAVIVGGRTRARDDWGFQRIRPGADGGPPVVEQVKSLAPPPIPIQGLSLDQGRLVVAHHDGPGLRDDYLRLVTPSGTPEFGDRSRFRPSGYGMGGCPTGEGGCTPIRGTADGRVVWMENDHSAYGWVRADGPGQYDSWQRTNLPRGGEVTDVSGRYFLYSSAKLLYPYPLDGRVRRPAPSGGAQVTRPPAVMRPAGAAALSGDLLWTAAKVPGSLTAHNLSTRRNTETVAIGADCRPTEIQAVGRWLYWTCEGRAGVYDRTAKKSVPVPTGEAKLGDGFVVTHDRRAGKLTLTAVVGGKPVSRVIGDLPDTGASQRDLRWTVDESGPNAAYVDAQERVHLVPSGVPQQPLRLLDPVENAASVARREPDAVPETLTTVLLSKPAANRRLTVRSRTTGKVVDTRDGGAARGELSVGWHGNQRAGSREVALPAGSYDWTLSVMPADGTGAPLEVRGTVRLVR</sequence>
<organism evidence="2 3">
    <name type="scientific">Streptomyces ambofaciens</name>
    <dbReference type="NCBI Taxonomy" id="1889"/>
    <lineage>
        <taxon>Bacteria</taxon>
        <taxon>Bacillati</taxon>
        <taxon>Actinomycetota</taxon>
        <taxon>Actinomycetes</taxon>
        <taxon>Kitasatosporales</taxon>
        <taxon>Streptomycetaceae</taxon>
        <taxon>Streptomyces</taxon>
    </lineage>
</organism>
<reference evidence="3" key="1">
    <citation type="submission" date="2015-10" db="EMBL/GenBank/DDBJ databases">
        <title>Complete genome sequence of Streptomyces ambofaciens DSM 40697.</title>
        <authorList>
            <person name="Thibessard A."/>
            <person name="Leblond P."/>
        </authorList>
    </citation>
    <scope>NUCLEOTIDE SEQUENCE [LARGE SCALE GENOMIC DNA]</scope>
    <source>
        <strain evidence="3">DSM 40697</strain>
    </source>
</reference>
<dbReference type="Proteomes" id="UP000076720">
    <property type="component" value="Chromosome"/>
</dbReference>
<evidence type="ECO:0000313" key="3">
    <source>
        <dbReference type="Proteomes" id="UP000076720"/>
    </source>
</evidence>